<dbReference type="Proteomes" id="UP000504634">
    <property type="component" value="Unplaced"/>
</dbReference>
<evidence type="ECO:0000256" key="1">
    <source>
        <dbReference type="SAM" id="MobiDB-lite"/>
    </source>
</evidence>
<dbReference type="InterPro" id="IPR045139">
    <property type="entry name" value="Aladin"/>
</dbReference>
<reference evidence="3" key="1">
    <citation type="submission" date="2025-08" db="UniProtKB">
        <authorList>
            <consortium name="RefSeq"/>
        </authorList>
    </citation>
    <scope>IDENTIFICATION</scope>
    <source>
        <strain evidence="3">11010-0011.00</strain>
        <tissue evidence="3">Whole body</tissue>
    </source>
</reference>
<feature type="compositionally biased region" description="Polar residues" evidence="1">
    <location>
        <begin position="19"/>
        <end position="29"/>
    </location>
</feature>
<dbReference type="InterPro" id="IPR015943">
    <property type="entry name" value="WD40/YVTN_repeat-like_dom_sf"/>
</dbReference>
<keyword evidence="2" id="KW-1185">Reference proteome</keyword>
<name>A0A6J2U2T4_DROLE</name>
<dbReference type="RefSeq" id="XP_030382195.1">
    <property type="nucleotide sequence ID" value="XM_030526335.1"/>
</dbReference>
<proteinExistence type="predicted"/>
<dbReference type="GeneID" id="115629780"/>
<dbReference type="OrthoDB" id="411991at2759"/>
<accession>A0A6J2U2T4</accession>
<dbReference type="GO" id="GO:0006913">
    <property type="term" value="P:nucleocytoplasmic transport"/>
    <property type="evidence" value="ECO:0007669"/>
    <property type="project" value="TreeGrafter"/>
</dbReference>
<organism evidence="2 3">
    <name type="scientific">Drosophila lebanonensis</name>
    <name type="common">Fruit fly</name>
    <name type="synonym">Scaptodrosophila lebanonensis</name>
    <dbReference type="NCBI Taxonomy" id="7225"/>
    <lineage>
        <taxon>Eukaryota</taxon>
        <taxon>Metazoa</taxon>
        <taxon>Ecdysozoa</taxon>
        <taxon>Arthropoda</taxon>
        <taxon>Hexapoda</taxon>
        <taxon>Insecta</taxon>
        <taxon>Pterygota</taxon>
        <taxon>Neoptera</taxon>
        <taxon>Endopterygota</taxon>
        <taxon>Diptera</taxon>
        <taxon>Brachycera</taxon>
        <taxon>Muscomorpha</taxon>
        <taxon>Ephydroidea</taxon>
        <taxon>Drosophilidae</taxon>
        <taxon>Scaptodrosophila</taxon>
    </lineage>
</organism>
<feature type="region of interest" description="Disordered" evidence="1">
    <location>
        <begin position="1"/>
        <end position="29"/>
    </location>
</feature>
<protein>
    <submittedName>
        <fullName evidence="3">Aladin</fullName>
    </submittedName>
</protein>
<dbReference type="Pfam" id="PF00400">
    <property type="entry name" value="WD40"/>
    <property type="match status" value="1"/>
</dbReference>
<sequence>MSAPQTEDNNETENANELAPTSSDTGNEVQPQLIWNPYENSWSCFQQLFATKWNQLLVRFTARFPSLVNAWQTYQKLSGILHPSAEMLKNGTETPNWDEVPIRFLAPHPKLNWMALVTGEDKVLLFYDDDRMPTCVEHVQQQHVSCVVWRPSVITTWAVGCAAGIFIWLDVGCTKSIHGSPMYLLSNSGHTFVTSVQWNRDGSILASAALGTAYILLWDPDDGSCLNSLPFPNNCNTGYRILRYSPRYTWIFCAAQGVGASMWHIGSNEWRLQEIRVKGSVQSAAWSACGSFLFLSMKDSTRLYAAYCETSVFRGVKPKWKARFLINLERVPFGGRVFDCGVPQAIAIDPGNIYMALIFRDRPFVFLFILIARDPLELWPADIKQPSLSGAYPVCVRFSSMKETSRILAIAWSTGNVERWLLTPDYVLEHLNDIWVKPPQ</sequence>
<dbReference type="AlphaFoldDB" id="A0A6J2U2T4"/>
<evidence type="ECO:0000313" key="3">
    <source>
        <dbReference type="RefSeq" id="XP_030382195.1"/>
    </source>
</evidence>
<dbReference type="SUPFAM" id="SSF69322">
    <property type="entry name" value="Tricorn protease domain 2"/>
    <property type="match status" value="1"/>
</dbReference>
<dbReference type="PANTHER" id="PTHR14494:SF0">
    <property type="entry name" value="ALADIN"/>
    <property type="match status" value="1"/>
</dbReference>
<dbReference type="PANTHER" id="PTHR14494">
    <property type="entry name" value="ALADIN/ADRACALIN/AAAS"/>
    <property type="match status" value="1"/>
</dbReference>
<dbReference type="Gene3D" id="2.130.10.10">
    <property type="entry name" value="YVTN repeat-like/Quinoprotein amine dehydrogenase"/>
    <property type="match status" value="1"/>
</dbReference>
<dbReference type="GO" id="GO:0005643">
    <property type="term" value="C:nuclear pore"/>
    <property type="evidence" value="ECO:0007669"/>
    <property type="project" value="TreeGrafter"/>
</dbReference>
<evidence type="ECO:0000313" key="2">
    <source>
        <dbReference type="Proteomes" id="UP000504634"/>
    </source>
</evidence>
<dbReference type="InterPro" id="IPR001680">
    <property type="entry name" value="WD40_rpt"/>
</dbReference>
<gene>
    <name evidence="3" type="primary">LOC115629780</name>
</gene>